<reference evidence="1 2" key="1">
    <citation type="submission" date="2023-11" db="EMBL/GenBank/DDBJ databases">
        <title>MicrobeMod: A computational toolkit for identifying prokaryotic methylation and restriction-modification with nanopore sequencing.</title>
        <authorList>
            <person name="Crits-Christoph A."/>
            <person name="Kang S.C."/>
            <person name="Lee H."/>
            <person name="Ostrov N."/>
        </authorList>
    </citation>
    <scope>NUCLEOTIDE SEQUENCE [LARGE SCALE GENOMIC DNA]</scope>
    <source>
        <strain evidence="1 2">ATCC 25935</strain>
    </source>
</reference>
<dbReference type="GeneID" id="43162940"/>
<evidence type="ECO:0008006" key="3">
    <source>
        <dbReference type="Google" id="ProtNLM"/>
    </source>
</evidence>
<proteinExistence type="predicted"/>
<name>A0ABZ0Y5Z6_9BURK</name>
<dbReference type="RefSeq" id="WP_019921158.1">
    <property type="nucleotide sequence ID" value="NZ_CP140152.1"/>
</dbReference>
<dbReference type="Proteomes" id="UP001326110">
    <property type="component" value="Chromosome"/>
</dbReference>
<sequence>MSDNKLAAKQALQLARQFRLAAVAVGDRVFSEWDAMAKKDRAQLQSLEVTLLNLATDLTTQAVGIALDDGKISLAALDRATESAREALEHIIDAKAMIGITTALIGLAATIPTGNVLGMIAAVKNLDDAVKAAQAPASRPPESNQG</sequence>
<dbReference type="EMBL" id="CP140152">
    <property type="protein sequence ID" value="WQH07143.1"/>
    <property type="molecule type" value="Genomic_DNA"/>
</dbReference>
<evidence type="ECO:0000313" key="2">
    <source>
        <dbReference type="Proteomes" id="UP001326110"/>
    </source>
</evidence>
<keyword evidence="2" id="KW-1185">Reference proteome</keyword>
<gene>
    <name evidence="1" type="ORF">SR858_12660</name>
</gene>
<evidence type="ECO:0000313" key="1">
    <source>
        <dbReference type="EMBL" id="WQH07143.1"/>
    </source>
</evidence>
<accession>A0ABZ0Y5Z6</accession>
<organism evidence="1 2">
    <name type="scientific">Duganella zoogloeoides</name>
    <dbReference type="NCBI Taxonomy" id="75659"/>
    <lineage>
        <taxon>Bacteria</taxon>
        <taxon>Pseudomonadati</taxon>
        <taxon>Pseudomonadota</taxon>
        <taxon>Betaproteobacteria</taxon>
        <taxon>Burkholderiales</taxon>
        <taxon>Oxalobacteraceae</taxon>
        <taxon>Telluria group</taxon>
        <taxon>Duganella</taxon>
    </lineage>
</organism>
<protein>
    <recommendedName>
        <fullName evidence="3">Phasin family protein</fullName>
    </recommendedName>
</protein>